<keyword evidence="2" id="KW-0238">DNA-binding</keyword>
<dbReference type="SUPFAM" id="SSF46785">
    <property type="entry name" value="Winged helix' DNA-binding domain"/>
    <property type="match status" value="1"/>
</dbReference>
<dbReference type="PROSITE" id="PS50949">
    <property type="entry name" value="HTH_GNTR"/>
    <property type="match status" value="1"/>
</dbReference>
<dbReference type="PANTHER" id="PTHR43537">
    <property type="entry name" value="TRANSCRIPTIONAL REGULATOR, GNTR FAMILY"/>
    <property type="match status" value="1"/>
</dbReference>
<sequence length="264" mass="29055">MWDMRLAGSNTARRLSSPAAGALRSIGDRTLNAIDDKSKAAAALGPRMDASAIQRLLVERICLLRYRPGDQLKEAELAREFGVSRTPVRDALNRISHLGMIESRNGVGTVVVRLSEEQIRHVYEMRLELACLIGKLSPVAPGPGHLAALQGLLQRARSLRDGFKADEYVLINHELHEVIASMIGNSSLRSMWLQTYVQAASTWYMVAQTREAEVTDALLEELTDLVNAVKHGDAEAVGFVQRIHIQYGFAKINAMLEEGGLDAD</sequence>
<dbReference type="InterPro" id="IPR011711">
    <property type="entry name" value="GntR_C"/>
</dbReference>
<evidence type="ECO:0000313" key="5">
    <source>
        <dbReference type="EMBL" id="RDW13758.1"/>
    </source>
</evidence>
<dbReference type="EMBL" id="QFCQ01000024">
    <property type="protein sequence ID" value="RDW13758.1"/>
    <property type="molecule type" value="Genomic_DNA"/>
</dbReference>
<evidence type="ECO:0000256" key="3">
    <source>
        <dbReference type="ARBA" id="ARBA00023163"/>
    </source>
</evidence>
<evidence type="ECO:0000259" key="4">
    <source>
        <dbReference type="PROSITE" id="PS50949"/>
    </source>
</evidence>
<dbReference type="SUPFAM" id="SSF48008">
    <property type="entry name" value="GntR ligand-binding domain-like"/>
    <property type="match status" value="1"/>
</dbReference>
<dbReference type="Gene3D" id="1.20.120.530">
    <property type="entry name" value="GntR ligand-binding domain-like"/>
    <property type="match status" value="1"/>
</dbReference>
<keyword evidence="1" id="KW-0805">Transcription regulation</keyword>
<dbReference type="PANTHER" id="PTHR43537:SF24">
    <property type="entry name" value="GLUCONATE OPERON TRANSCRIPTIONAL REPRESSOR"/>
    <property type="match status" value="1"/>
</dbReference>
<gene>
    <name evidence="5" type="ORF">DIE28_06435</name>
</gene>
<dbReference type="InterPro" id="IPR000524">
    <property type="entry name" value="Tscrpt_reg_HTH_GntR"/>
</dbReference>
<organism evidence="5 6">
    <name type="scientific">Paracoccus thiocyanatus</name>
    <dbReference type="NCBI Taxonomy" id="34006"/>
    <lineage>
        <taxon>Bacteria</taxon>
        <taxon>Pseudomonadati</taxon>
        <taxon>Pseudomonadota</taxon>
        <taxon>Alphaproteobacteria</taxon>
        <taxon>Rhodobacterales</taxon>
        <taxon>Paracoccaceae</taxon>
        <taxon>Paracoccus</taxon>
    </lineage>
</organism>
<dbReference type="GO" id="GO:0003700">
    <property type="term" value="F:DNA-binding transcription factor activity"/>
    <property type="evidence" value="ECO:0007669"/>
    <property type="project" value="InterPro"/>
</dbReference>
<dbReference type="SMART" id="SM00895">
    <property type="entry name" value="FCD"/>
    <property type="match status" value="1"/>
</dbReference>
<protein>
    <submittedName>
        <fullName evidence="5">GntR family transcriptional regulator</fullName>
    </submittedName>
</protein>
<evidence type="ECO:0000256" key="2">
    <source>
        <dbReference type="ARBA" id="ARBA00023125"/>
    </source>
</evidence>
<comment type="caution">
    <text evidence="5">The sequence shown here is derived from an EMBL/GenBank/DDBJ whole genome shotgun (WGS) entry which is preliminary data.</text>
</comment>
<reference evidence="5 6" key="1">
    <citation type="submission" date="2018-05" db="EMBL/GenBank/DDBJ databases">
        <title>Whole genome sequencing of Paracoccus thiocyanatus SST.</title>
        <authorList>
            <person name="Ghosh W."/>
            <person name="Rameez M.J."/>
            <person name="Roy C."/>
        </authorList>
    </citation>
    <scope>NUCLEOTIDE SEQUENCE [LARGE SCALE GENOMIC DNA]</scope>
    <source>
        <strain evidence="5 6">SST</strain>
    </source>
</reference>
<keyword evidence="6" id="KW-1185">Reference proteome</keyword>
<name>A0A3D8PEL6_9RHOB</name>
<proteinExistence type="predicted"/>
<dbReference type="Pfam" id="PF00392">
    <property type="entry name" value="GntR"/>
    <property type="match status" value="1"/>
</dbReference>
<dbReference type="SMART" id="SM00345">
    <property type="entry name" value="HTH_GNTR"/>
    <property type="match status" value="1"/>
</dbReference>
<dbReference type="Gene3D" id="1.10.10.10">
    <property type="entry name" value="Winged helix-like DNA-binding domain superfamily/Winged helix DNA-binding domain"/>
    <property type="match status" value="1"/>
</dbReference>
<dbReference type="AlphaFoldDB" id="A0A3D8PEL6"/>
<dbReference type="Proteomes" id="UP000256679">
    <property type="component" value="Unassembled WGS sequence"/>
</dbReference>
<evidence type="ECO:0000313" key="6">
    <source>
        <dbReference type="Proteomes" id="UP000256679"/>
    </source>
</evidence>
<dbReference type="InterPro" id="IPR036390">
    <property type="entry name" value="WH_DNA-bd_sf"/>
</dbReference>
<dbReference type="Pfam" id="PF07729">
    <property type="entry name" value="FCD"/>
    <property type="match status" value="1"/>
</dbReference>
<dbReference type="InterPro" id="IPR036388">
    <property type="entry name" value="WH-like_DNA-bd_sf"/>
</dbReference>
<evidence type="ECO:0000256" key="1">
    <source>
        <dbReference type="ARBA" id="ARBA00023015"/>
    </source>
</evidence>
<feature type="domain" description="HTH gntR-type" evidence="4">
    <location>
        <begin position="47"/>
        <end position="114"/>
    </location>
</feature>
<dbReference type="CDD" id="cd07377">
    <property type="entry name" value="WHTH_GntR"/>
    <property type="match status" value="1"/>
</dbReference>
<keyword evidence="3" id="KW-0804">Transcription</keyword>
<dbReference type="InterPro" id="IPR008920">
    <property type="entry name" value="TF_FadR/GntR_C"/>
</dbReference>
<accession>A0A3D8PEL6</accession>
<dbReference type="GO" id="GO:0003677">
    <property type="term" value="F:DNA binding"/>
    <property type="evidence" value="ECO:0007669"/>
    <property type="project" value="UniProtKB-KW"/>
</dbReference>